<protein>
    <submittedName>
        <fullName evidence="1">Uncharacterized protein</fullName>
    </submittedName>
</protein>
<accession>A0A0F9G0C5</accession>
<proteinExistence type="predicted"/>
<evidence type="ECO:0000313" key="1">
    <source>
        <dbReference type="EMBL" id="KKL92144.1"/>
    </source>
</evidence>
<reference evidence="1" key="1">
    <citation type="journal article" date="2015" name="Nature">
        <title>Complex archaea that bridge the gap between prokaryotes and eukaryotes.</title>
        <authorList>
            <person name="Spang A."/>
            <person name="Saw J.H."/>
            <person name="Jorgensen S.L."/>
            <person name="Zaremba-Niedzwiedzka K."/>
            <person name="Martijn J."/>
            <person name="Lind A.E."/>
            <person name="van Eijk R."/>
            <person name="Schleper C."/>
            <person name="Guy L."/>
            <person name="Ettema T.J."/>
        </authorList>
    </citation>
    <scope>NUCLEOTIDE SEQUENCE</scope>
</reference>
<dbReference type="InterPro" id="IPR029014">
    <property type="entry name" value="NiFe-Hase_large"/>
</dbReference>
<dbReference type="Gene3D" id="1.10.645.10">
    <property type="entry name" value="Cytochrome-c3 Hydrogenase, chain B"/>
    <property type="match status" value="1"/>
</dbReference>
<feature type="non-terminal residue" evidence="1">
    <location>
        <position position="53"/>
    </location>
</feature>
<dbReference type="SUPFAM" id="SSF56762">
    <property type="entry name" value="HydB/Nqo4-like"/>
    <property type="match status" value="1"/>
</dbReference>
<dbReference type="EMBL" id="LAZR01019545">
    <property type="protein sequence ID" value="KKL92144.1"/>
    <property type="molecule type" value="Genomic_DNA"/>
</dbReference>
<name>A0A0F9G0C5_9ZZZZ</name>
<dbReference type="AlphaFoldDB" id="A0A0F9G0C5"/>
<gene>
    <name evidence="1" type="ORF">LCGC14_1887680</name>
</gene>
<organism evidence="1">
    <name type="scientific">marine sediment metagenome</name>
    <dbReference type="NCBI Taxonomy" id="412755"/>
    <lineage>
        <taxon>unclassified sequences</taxon>
        <taxon>metagenomes</taxon>
        <taxon>ecological metagenomes</taxon>
    </lineage>
</organism>
<sequence length="53" mass="5841">MKITAAFDPITRIEGHLKIDVEIDRVGGAQQVVNVKSMGGLFRGFEKILIGRD</sequence>
<comment type="caution">
    <text evidence="1">The sequence shown here is derived from an EMBL/GenBank/DDBJ whole genome shotgun (WGS) entry which is preliminary data.</text>
</comment>